<dbReference type="Gene3D" id="3.30.590.10">
    <property type="entry name" value="Glutamine synthetase/guanido kinase, catalytic domain"/>
    <property type="match status" value="1"/>
</dbReference>
<dbReference type="OrthoDB" id="3364440at2759"/>
<dbReference type="InterPro" id="IPR014746">
    <property type="entry name" value="Gln_synth/guanido_kin_cat_dom"/>
</dbReference>
<dbReference type="Gene3D" id="3.20.20.140">
    <property type="entry name" value="Metal-dependent hydrolases"/>
    <property type="match status" value="1"/>
</dbReference>
<evidence type="ECO:0000256" key="1">
    <source>
        <dbReference type="PROSITE-ProRule" id="PRU01331"/>
    </source>
</evidence>
<organism evidence="4 5">
    <name type="scientific">Patellaria atrata CBS 101060</name>
    <dbReference type="NCBI Taxonomy" id="1346257"/>
    <lineage>
        <taxon>Eukaryota</taxon>
        <taxon>Fungi</taxon>
        <taxon>Dikarya</taxon>
        <taxon>Ascomycota</taxon>
        <taxon>Pezizomycotina</taxon>
        <taxon>Dothideomycetes</taxon>
        <taxon>Dothideomycetes incertae sedis</taxon>
        <taxon>Patellariales</taxon>
        <taxon>Patellariaceae</taxon>
        <taxon>Patellaria</taxon>
    </lineage>
</organism>
<dbReference type="InterPro" id="IPR008146">
    <property type="entry name" value="Gln_synth_cat_dom"/>
</dbReference>
<dbReference type="Pfam" id="PF00120">
    <property type="entry name" value="Gln-synt_C"/>
    <property type="match status" value="1"/>
</dbReference>
<comment type="caution">
    <text evidence="4">The sequence shown here is derived from an EMBL/GenBank/DDBJ whole genome shotgun (WGS) entry which is preliminary data.</text>
</comment>
<dbReference type="SMART" id="SM01230">
    <property type="entry name" value="Gln-synt_C"/>
    <property type="match status" value="1"/>
</dbReference>
<accession>A0A9P4S9N7</accession>
<dbReference type="GO" id="GO:0004356">
    <property type="term" value="F:glutamine synthetase activity"/>
    <property type="evidence" value="ECO:0007669"/>
    <property type="project" value="InterPro"/>
</dbReference>
<evidence type="ECO:0000256" key="2">
    <source>
        <dbReference type="RuleBase" id="RU000384"/>
    </source>
</evidence>
<dbReference type="PANTHER" id="PTHR43383:SF2">
    <property type="entry name" value="AMIDOHYDROLASE 2 FAMILY PROTEIN"/>
    <property type="match status" value="1"/>
</dbReference>
<dbReference type="InterPro" id="IPR032466">
    <property type="entry name" value="Metal_Hydrolase"/>
</dbReference>
<sequence length="837" mass="94612">MASKDSEVLKLQSTIQTFPVIDNHAHNLLRSHQLDTHPFESITTEAQGAALKDTFATLSHLRAQKQLRRLYGCSHDADWDNILEKRQHWLREDPKGLIRKCFESIHSILMDDGLATVDVVHEYEWHDQFTPGRTGRIVRIEAAAEHIMRHVLAKYSDIHHGVPLDENAAWISFSRNFEKLLKGYIADPAVVGFKSVVCYRSSLDIQPTDLRARAMRLEFEDYCARALGKGMYRLDYKTLNDAILQTTVSSLSDGLEKPAMSKPLQLHTGLGDKDINLVKSNPAYLQPLIAQHPRVPFVLLHSSYPYTREAGYLTAMYKNAFLDLGEVFPQLSRDGQVSVLRKSLELCPTNKLLYSSDGHFFPETYWLGLVQFREVMEQVILEYVEKKDITTDQATAIVENIYFHNSNELYNLRVNLDDLSEKTEAEPLRLLPVKYDANSFEHFMHKNDTVEYIYVQWVTLMGVLRTRILPVAEFTRLIKNGGRIGIAKGNTGTLQNDHVTPVCAPVGQVYVEFDLSSIRRTIPQNPFEAASVFGSWSDEKGHPLDECPRSNLARILHGLAEDFNVNLLIGFEIEVTMLVKTEDTEESRKYKPLATNHAWGSLSPEDYQKALPLLHEIASSLKRIGIELQQFHSESGSGQYEFVLAPLPALQAVDTLYQARQVVDQVASKHNVRATLHPLPFPGIGTAAHAHISLQPAYVEVELPEDVEAKFWIDGVLHHLPAICAFTLPEGVSYGRVTDDNWSGGSWIGWGTQNREMPLRKVETGRWEIRCLDGMANMYLAIAAIAGAGYMGAFEGDRHGARPGDCQCEYIWISFFSFFLPSYLHPYLSHSGKLTHI</sequence>
<evidence type="ECO:0000313" key="4">
    <source>
        <dbReference type="EMBL" id="KAF2838615.1"/>
    </source>
</evidence>
<dbReference type="InterPro" id="IPR006680">
    <property type="entry name" value="Amidohydro-rel"/>
</dbReference>
<dbReference type="EMBL" id="MU006096">
    <property type="protein sequence ID" value="KAF2838615.1"/>
    <property type="molecule type" value="Genomic_DNA"/>
</dbReference>
<dbReference type="AlphaFoldDB" id="A0A9P4S9N7"/>
<gene>
    <name evidence="4" type="ORF">M501DRAFT_821685</name>
</gene>
<proteinExistence type="inferred from homology"/>
<dbReference type="Pfam" id="PF04909">
    <property type="entry name" value="Amidohydro_2"/>
    <property type="match status" value="1"/>
</dbReference>
<keyword evidence="5" id="KW-1185">Reference proteome</keyword>
<dbReference type="GO" id="GO:0016787">
    <property type="term" value="F:hydrolase activity"/>
    <property type="evidence" value="ECO:0007669"/>
    <property type="project" value="InterPro"/>
</dbReference>
<dbReference type="PANTHER" id="PTHR43383">
    <property type="entry name" value="NODULIN 6"/>
    <property type="match status" value="1"/>
</dbReference>
<dbReference type="SUPFAM" id="SSF51556">
    <property type="entry name" value="Metallo-dependent hydrolases"/>
    <property type="match status" value="1"/>
</dbReference>
<dbReference type="PROSITE" id="PS51987">
    <property type="entry name" value="GS_CATALYTIC"/>
    <property type="match status" value="1"/>
</dbReference>
<protein>
    <recommendedName>
        <fullName evidence="3">GS catalytic domain-containing protein</fullName>
    </recommendedName>
</protein>
<evidence type="ECO:0000259" key="3">
    <source>
        <dbReference type="PROSITE" id="PS51987"/>
    </source>
</evidence>
<comment type="similarity">
    <text evidence="1 2">Belongs to the glutamine synthetase family.</text>
</comment>
<evidence type="ECO:0000313" key="5">
    <source>
        <dbReference type="Proteomes" id="UP000799429"/>
    </source>
</evidence>
<name>A0A9P4S9N7_9PEZI</name>
<reference evidence="4" key="1">
    <citation type="journal article" date="2020" name="Stud. Mycol.">
        <title>101 Dothideomycetes genomes: a test case for predicting lifestyles and emergence of pathogens.</title>
        <authorList>
            <person name="Haridas S."/>
            <person name="Albert R."/>
            <person name="Binder M."/>
            <person name="Bloem J."/>
            <person name="Labutti K."/>
            <person name="Salamov A."/>
            <person name="Andreopoulos B."/>
            <person name="Baker S."/>
            <person name="Barry K."/>
            <person name="Bills G."/>
            <person name="Bluhm B."/>
            <person name="Cannon C."/>
            <person name="Castanera R."/>
            <person name="Culley D."/>
            <person name="Daum C."/>
            <person name="Ezra D."/>
            <person name="Gonzalez J."/>
            <person name="Henrissat B."/>
            <person name="Kuo A."/>
            <person name="Liang C."/>
            <person name="Lipzen A."/>
            <person name="Lutzoni F."/>
            <person name="Magnuson J."/>
            <person name="Mondo S."/>
            <person name="Nolan M."/>
            <person name="Ohm R."/>
            <person name="Pangilinan J."/>
            <person name="Park H.-J."/>
            <person name="Ramirez L."/>
            <person name="Alfaro M."/>
            <person name="Sun H."/>
            <person name="Tritt A."/>
            <person name="Yoshinaga Y."/>
            <person name="Zwiers L.-H."/>
            <person name="Turgeon B."/>
            <person name="Goodwin S."/>
            <person name="Spatafora J."/>
            <person name="Crous P."/>
            <person name="Grigoriev I."/>
        </authorList>
    </citation>
    <scope>NUCLEOTIDE SEQUENCE</scope>
    <source>
        <strain evidence="4">CBS 101060</strain>
    </source>
</reference>
<feature type="domain" description="GS catalytic" evidence="3">
    <location>
        <begin position="548"/>
        <end position="837"/>
    </location>
</feature>
<dbReference type="Proteomes" id="UP000799429">
    <property type="component" value="Unassembled WGS sequence"/>
</dbReference>
<dbReference type="SUPFAM" id="SSF55931">
    <property type="entry name" value="Glutamine synthetase/guanido kinase"/>
    <property type="match status" value="1"/>
</dbReference>